<feature type="binding site" evidence="13">
    <location>
        <begin position="12"/>
        <end position="15"/>
    </location>
    <ligand>
        <name>NADP(+)</name>
        <dbReference type="ChEBI" id="CHEBI:58349"/>
    </ligand>
</feature>
<dbReference type="NCBIfam" id="NF009466">
    <property type="entry name" value="PRK12826.1-2"/>
    <property type="match status" value="1"/>
</dbReference>
<keyword evidence="5 14" id="KW-0444">Lipid biosynthesis</keyword>
<keyword evidence="8 14" id="KW-0560">Oxidoreductase</keyword>
<dbReference type="SUPFAM" id="SSF51735">
    <property type="entry name" value="NAD(P)-binding Rossmann-fold domains"/>
    <property type="match status" value="1"/>
</dbReference>
<dbReference type="GO" id="GO:0004316">
    <property type="term" value="F:3-oxoacyl-[acyl-carrier-protein] reductase (NADPH) activity"/>
    <property type="evidence" value="ECO:0007669"/>
    <property type="project" value="UniProtKB-UniRule"/>
</dbReference>
<dbReference type="PANTHER" id="PTHR42879:SF2">
    <property type="entry name" value="3-OXOACYL-[ACYL-CARRIER-PROTEIN] REDUCTASE FABG"/>
    <property type="match status" value="1"/>
</dbReference>
<evidence type="ECO:0000256" key="8">
    <source>
        <dbReference type="ARBA" id="ARBA00023002"/>
    </source>
</evidence>
<evidence type="ECO:0000256" key="6">
    <source>
        <dbReference type="ARBA" id="ARBA00022832"/>
    </source>
</evidence>
<evidence type="ECO:0000256" key="4">
    <source>
        <dbReference type="ARBA" id="ARBA00011881"/>
    </source>
</evidence>
<feature type="binding site" evidence="13">
    <location>
        <position position="90"/>
    </location>
    <ligand>
        <name>NADP(+)</name>
        <dbReference type="ChEBI" id="CHEBI:58349"/>
    </ligand>
</feature>
<evidence type="ECO:0000313" key="16">
    <source>
        <dbReference type="EMBL" id="BAH17523.1"/>
    </source>
</evidence>
<dbReference type="InterPro" id="IPR002347">
    <property type="entry name" value="SDR_fam"/>
</dbReference>
<dbReference type="PRINTS" id="PR00080">
    <property type="entry name" value="SDRFAMILY"/>
</dbReference>
<dbReference type="InterPro" id="IPR020904">
    <property type="entry name" value="Sc_DH/Rdtase_CS"/>
</dbReference>
<evidence type="ECO:0000256" key="13">
    <source>
        <dbReference type="PIRSR" id="PIRSR611284-2"/>
    </source>
</evidence>
<dbReference type="EC" id="1.1.1.100" evidence="14"/>
<protein>
    <recommendedName>
        <fullName evidence="14">3-oxoacyl-[acyl-carrier-protein] reductase</fullName>
        <ecNumber evidence="14">1.1.1.100</ecNumber>
    </recommendedName>
</protein>
<dbReference type="InterPro" id="IPR057326">
    <property type="entry name" value="KR_dom"/>
</dbReference>
<dbReference type="PRINTS" id="PR00081">
    <property type="entry name" value="GDHRDH"/>
</dbReference>
<dbReference type="InterPro" id="IPR050259">
    <property type="entry name" value="SDR"/>
</dbReference>
<dbReference type="Pfam" id="PF13561">
    <property type="entry name" value="adh_short_C2"/>
    <property type="match status" value="1"/>
</dbReference>
<dbReference type="NCBIfam" id="NF004199">
    <property type="entry name" value="PRK05653.1-4"/>
    <property type="match status" value="1"/>
</dbReference>
<name>B9EBB2_MACCJ</name>
<dbReference type="STRING" id="458233.MCCL_0816"/>
<evidence type="ECO:0000256" key="2">
    <source>
        <dbReference type="ARBA" id="ARBA00005194"/>
    </source>
</evidence>
<dbReference type="Proteomes" id="UP000001383">
    <property type="component" value="Chromosome"/>
</dbReference>
<dbReference type="AlphaFoldDB" id="B9EBB2"/>
<evidence type="ECO:0000256" key="12">
    <source>
        <dbReference type="PIRSR" id="PIRSR611284-1"/>
    </source>
</evidence>
<evidence type="ECO:0000259" key="15">
    <source>
        <dbReference type="SMART" id="SM00822"/>
    </source>
</evidence>
<comment type="similarity">
    <text evidence="3 14">Belongs to the short-chain dehydrogenases/reductases (SDR) family.</text>
</comment>
<dbReference type="GO" id="GO:0051287">
    <property type="term" value="F:NAD binding"/>
    <property type="evidence" value="ECO:0007669"/>
    <property type="project" value="UniProtKB-UniRule"/>
</dbReference>
<evidence type="ECO:0000256" key="1">
    <source>
        <dbReference type="ARBA" id="ARBA00002607"/>
    </source>
</evidence>
<dbReference type="KEGG" id="mcl:MCCL_0816"/>
<dbReference type="CDD" id="cd05333">
    <property type="entry name" value="BKR_SDR_c"/>
    <property type="match status" value="1"/>
</dbReference>
<sequence length="248" mass="26773">MRFNMKTALVTGSSRGIGRSIALALADEGFNIIVNYSGNEQKAKQVVQAIIDKGQKAVAIKADVSNHEEVKSMIDQSIATFGSLDCIVNNAGITRDNLAMRMKREEFVDVIDTNLTGVFNVIQAASRQLLRQRAGTVINVSSIVASIGNAGQVNYVAAKAGVEGMTKTFAREFASRGIRVNAVAPGFIKSDMTDVLDETLVQTMKSQIPLGEMGRPEDVAYMVAFLASDKAHYITGQTFHVNGGMYMQ</sequence>
<comment type="catalytic activity">
    <reaction evidence="11 14">
        <text>a (3R)-hydroxyacyl-[ACP] + NADP(+) = a 3-oxoacyl-[ACP] + NADPH + H(+)</text>
        <dbReference type="Rhea" id="RHEA:17397"/>
        <dbReference type="Rhea" id="RHEA-COMP:9916"/>
        <dbReference type="Rhea" id="RHEA-COMP:9945"/>
        <dbReference type="ChEBI" id="CHEBI:15378"/>
        <dbReference type="ChEBI" id="CHEBI:57783"/>
        <dbReference type="ChEBI" id="CHEBI:58349"/>
        <dbReference type="ChEBI" id="CHEBI:78776"/>
        <dbReference type="ChEBI" id="CHEBI:78827"/>
        <dbReference type="EC" id="1.1.1.100"/>
    </reaction>
</comment>
<comment type="function">
    <text evidence="1 14">Catalyzes the NADPH-dependent reduction of beta-ketoacyl-ACP substrates to beta-hydroxyacyl-ACP products, the first reductive step in the elongation cycle of fatty acid biosynthesis.</text>
</comment>
<dbReference type="NCBIfam" id="TIGR01830">
    <property type="entry name" value="3oxo_ACP_reduc"/>
    <property type="match status" value="1"/>
</dbReference>
<comment type="pathway">
    <text evidence="2 14">Lipid metabolism; fatty acid biosynthesis.</text>
</comment>
<dbReference type="PANTHER" id="PTHR42879">
    <property type="entry name" value="3-OXOACYL-(ACYL-CARRIER-PROTEIN) REDUCTASE"/>
    <property type="match status" value="1"/>
</dbReference>
<feature type="active site" description="Proton acceptor" evidence="12">
    <location>
        <position position="155"/>
    </location>
</feature>
<dbReference type="PROSITE" id="PS00061">
    <property type="entry name" value="ADH_SHORT"/>
    <property type="match status" value="1"/>
</dbReference>
<feature type="binding site" evidence="13">
    <location>
        <begin position="155"/>
        <end position="159"/>
    </location>
    <ligand>
        <name>NADP(+)</name>
        <dbReference type="ChEBI" id="CHEBI:58349"/>
    </ligand>
</feature>
<dbReference type="InterPro" id="IPR036291">
    <property type="entry name" value="NAD(P)-bd_dom_sf"/>
</dbReference>
<comment type="subunit">
    <text evidence="4 14">Homotetramer.</text>
</comment>
<evidence type="ECO:0000313" key="17">
    <source>
        <dbReference type="Proteomes" id="UP000001383"/>
    </source>
</evidence>
<dbReference type="SMART" id="SM00822">
    <property type="entry name" value="PKS_KR"/>
    <property type="match status" value="1"/>
</dbReference>
<gene>
    <name evidence="16" type="primary">fabG</name>
    <name evidence="16" type="ordered locus">MCCL_0816</name>
</gene>
<evidence type="ECO:0000256" key="5">
    <source>
        <dbReference type="ARBA" id="ARBA00022516"/>
    </source>
</evidence>
<keyword evidence="7 13" id="KW-0521">NADP</keyword>
<evidence type="ECO:0000256" key="3">
    <source>
        <dbReference type="ARBA" id="ARBA00006484"/>
    </source>
</evidence>
<dbReference type="eggNOG" id="COG1028">
    <property type="taxonomic scope" value="Bacteria"/>
</dbReference>
<evidence type="ECO:0000256" key="7">
    <source>
        <dbReference type="ARBA" id="ARBA00022857"/>
    </source>
</evidence>
<evidence type="ECO:0000256" key="9">
    <source>
        <dbReference type="ARBA" id="ARBA00023098"/>
    </source>
</evidence>
<feature type="binding site" evidence="13">
    <location>
        <position position="188"/>
    </location>
    <ligand>
        <name>NADP(+)</name>
        <dbReference type="ChEBI" id="CHEBI:58349"/>
    </ligand>
</feature>
<dbReference type="InterPro" id="IPR011284">
    <property type="entry name" value="3oxo_ACP_reduc"/>
</dbReference>
<dbReference type="EMBL" id="AP009484">
    <property type="protein sequence ID" value="BAH17523.1"/>
    <property type="molecule type" value="Genomic_DNA"/>
</dbReference>
<keyword evidence="6 14" id="KW-0276">Fatty acid metabolism</keyword>
<dbReference type="Gene3D" id="3.40.50.720">
    <property type="entry name" value="NAD(P)-binding Rossmann-like Domain"/>
    <property type="match status" value="1"/>
</dbReference>
<dbReference type="UniPathway" id="UPA00094"/>
<evidence type="ECO:0000256" key="10">
    <source>
        <dbReference type="ARBA" id="ARBA00023160"/>
    </source>
</evidence>
<dbReference type="FunFam" id="3.40.50.720:FF:000037">
    <property type="entry name" value="3-oxoacyl-[acyl-carrier-protein] reductase FabG"/>
    <property type="match status" value="1"/>
</dbReference>
<accession>B9EBB2</accession>
<reference evidence="16 17" key="1">
    <citation type="journal article" date="2009" name="J. Bacteriol.">
        <title>Complete genome sequence of Macrococcus caseolyticus strain JCSCS5402, reflecting the ancestral genome of the human-pathogenic staphylococci.</title>
        <authorList>
            <person name="Baba T."/>
            <person name="Kuwahara-Arai K."/>
            <person name="Uchiyama I."/>
            <person name="Takeuchi F."/>
            <person name="Ito T."/>
            <person name="Hiramatsu K."/>
        </authorList>
    </citation>
    <scope>NUCLEOTIDE SEQUENCE [LARGE SCALE GENOMIC DNA]</scope>
    <source>
        <strain evidence="16 17">JCSC5402</strain>
    </source>
</reference>
<dbReference type="HOGENOM" id="CLU_010194_1_3_9"/>
<dbReference type="NCBIfam" id="NF005559">
    <property type="entry name" value="PRK07231.1"/>
    <property type="match status" value="1"/>
</dbReference>
<evidence type="ECO:0000256" key="14">
    <source>
        <dbReference type="RuleBase" id="RU366074"/>
    </source>
</evidence>
<proteinExistence type="inferred from homology"/>
<dbReference type="GO" id="GO:0006633">
    <property type="term" value="P:fatty acid biosynthetic process"/>
    <property type="evidence" value="ECO:0007669"/>
    <property type="project" value="UniProtKB-UniPathway"/>
</dbReference>
<evidence type="ECO:0000256" key="11">
    <source>
        <dbReference type="ARBA" id="ARBA00048508"/>
    </source>
</evidence>
<feature type="domain" description="Ketoreductase" evidence="15">
    <location>
        <begin position="6"/>
        <end position="186"/>
    </location>
</feature>
<organism evidence="16 17">
    <name type="scientific">Macrococcus caseolyticus (strain JCSC5402)</name>
    <name type="common">Macrococcoides caseolyticum</name>
    <dbReference type="NCBI Taxonomy" id="458233"/>
    <lineage>
        <taxon>Bacteria</taxon>
        <taxon>Bacillati</taxon>
        <taxon>Bacillota</taxon>
        <taxon>Bacilli</taxon>
        <taxon>Bacillales</taxon>
        <taxon>Staphylococcaceae</taxon>
        <taxon>Macrococcoides</taxon>
    </lineage>
</organism>
<keyword evidence="10 14" id="KW-0275">Fatty acid biosynthesis</keyword>
<keyword evidence="9 14" id="KW-0443">Lipid metabolism</keyword>